<dbReference type="SUPFAM" id="SSF52540">
    <property type="entry name" value="P-loop containing nucleoside triphosphate hydrolases"/>
    <property type="match status" value="2"/>
</dbReference>
<dbReference type="GO" id="GO:0005524">
    <property type="term" value="F:ATP binding"/>
    <property type="evidence" value="ECO:0007669"/>
    <property type="project" value="UniProtKB-UniRule"/>
</dbReference>
<dbReference type="GO" id="GO:0003677">
    <property type="term" value="F:DNA binding"/>
    <property type="evidence" value="ECO:0007669"/>
    <property type="project" value="UniProtKB-UniRule"/>
</dbReference>
<dbReference type="GO" id="GO:0043138">
    <property type="term" value="F:3'-5' DNA helicase activity"/>
    <property type="evidence" value="ECO:0007669"/>
    <property type="project" value="UniProtKB-EC"/>
</dbReference>
<dbReference type="SMART" id="SM00490">
    <property type="entry name" value="HELICc"/>
    <property type="match status" value="1"/>
</dbReference>
<dbReference type="Pfam" id="PF17764">
    <property type="entry name" value="PriA_3primeBD"/>
    <property type="match status" value="1"/>
</dbReference>
<dbReference type="GO" id="GO:1990077">
    <property type="term" value="C:primosome complex"/>
    <property type="evidence" value="ECO:0007669"/>
    <property type="project" value="UniProtKB-UniRule"/>
</dbReference>
<dbReference type="EC" id="5.6.2.4" evidence="12"/>
<feature type="binding site" evidence="12">
    <location>
        <position position="478"/>
    </location>
    <ligand>
        <name>Zn(2+)</name>
        <dbReference type="ChEBI" id="CHEBI:29105"/>
        <label>1</label>
    </ligand>
</feature>
<dbReference type="GO" id="GO:0006269">
    <property type="term" value="P:DNA replication, synthesis of primer"/>
    <property type="evidence" value="ECO:0007669"/>
    <property type="project" value="UniProtKB-KW"/>
</dbReference>
<organism evidence="15 16">
    <name type="scientific">Succiniclasticum ruminis DSM 9236</name>
    <dbReference type="NCBI Taxonomy" id="1123323"/>
    <lineage>
        <taxon>Bacteria</taxon>
        <taxon>Bacillati</taxon>
        <taxon>Bacillota</taxon>
        <taxon>Negativicutes</taxon>
        <taxon>Acidaminococcales</taxon>
        <taxon>Acidaminococcaceae</taxon>
        <taxon>Succiniclasticum</taxon>
    </lineage>
</organism>
<dbReference type="InterPro" id="IPR042115">
    <property type="entry name" value="PriA_3primeBD_sf"/>
</dbReference>
<evidence type="ECO:0000256" key="3">
    <source>
        <dbReference type="ARBA" id="ARBA00022723"/>
    </source>
</evidence>
<feature type="binding site" evidence="12">
    <location>
        <position position="475"/>
    </location>
    <ligand>
        <name>Zn(2+)</name>
        <dbReference type="ChEBI" id="CHEBI:29105"/>
        <label>1</label>
    </ligand>
</feature>
<feature type="domain" description="Helicase C-terminal" evidence="14">
    <location>
        <begin position="510"/>
        <end position="666"/>
    </location>
</feature>
<feature type="domain" description="Helicase ATP-binding" evidence="13">
    <location>
        <begin position="247"/>
        <end position="413"/>
    </location>
</feature>
<dbReference type="GO" id="GO:0006310">
    <property type="term" value="P:DNA recombination"/>
    <property type="evidence" value="ECO:0007669"/>
    <property type="project" value="InterPro"/>
</dbReference>
<dbReference type="GO" id="GO:0016887">
    <property type="term" value="F:ATP hydrolysis activity"/>
    <property type="evidence" value="ECO:0007669"/>
    <property type="project" value="RHEA"/>
</dbReference>
<dbReference type="PROSITE" id="PS51192">
    <property type="entry name" value="HELICASE_ATP_BIND_1"/>
    <property type="match status" value="1"/>
</dbReference>
<comment type="catalytic activity">
    <reaction evidence="11 12">
        <text>ATP + H2O = ADP + phosphate + H(+)</text>
        <dbReference type="Rhea" id="RHEA:13065"/>
        <dbReference type="ChEBI" id="CHEBI:15377"/>
        <dbReference type="ChEBI" id="CHEBI:15378"/>
        <dbReference type="ChEBI" id="CHEBI:30616"/>
        <dbReference type="ChEBI" id="CHEBI:43474"/>
        <dbReference type="ChEBI" id="CHEBI:456216"/>
        <dbReference type="EC" id="5.6.2.4"/>
    </reaction>
</comment>
<evidence type="ECO:0000256" key="7">
    <source>
        <dbReference type="ARBA" id="ARBA00022833"/>
    </source>
</evidence>
<dbReference type="CDD" id="cd18804">
    <property type="entry name" value="SF2_C_priA"/>
    <property type="match status" value="1"/>
</dbReference>
<dbReference type="GO" id="GO:0006302">
    <property type="term" value="P:double-strand break repair"/>
    <property type="evidence" value="ECO:0007669"/>
    <property type="project" value="InterPro"/>
</dbReference>
<dbReference type="Pfam" id="PF18319">
    <property type="entry name" value="Zn_ribbon_PriA"/>
    <property type="match status" value="1"/>
</dbReference>
<feature type="binding site" evidence="12">
    <location>
        <position position="505"/>
    </location>
    <ligand>
        <name>Zn(2+)</name>
        <dbReference type="ChEBI" id="CHEBI:29105"/>
        <label>2</label>
    </ligand>
</feature>
<dbReference type="CDD" id="cd17929">
    <property type="entry name" value="DEXHc_priA"/>
    <property type="match status" value="1"/>
</dbReference>
<comment type="catalytic activity">
    <reaction evidence="12">
        <text>Couples ATP hydrolysis with the unwinding of duplex DNA by translocating in the 3'-5' direction.</text>
        <dbReference type="EC" id="5.6.2.4"/>
    </reaction>
</comment>
<dbReference type="OrthoDB" id="9759544at2"/>
<dbReference type="PANTHER" id="PTHR30580">
    <property type="entry name" value="PRIMOSOMAL PROTEIN N"/>
    <property type="match status" value="1"/>
</dbReference>
<feature type="binding site" evidence="12">
    <location>
        <position position="502"/>
    </location>
    <ligand>
        <name>Zn(2+)</name>
        <dbReference type="ChEBI" id="CHEBI:29105"/>
        <label>2</label>
    </ligand>
</feature>
<dbReference type="InterPro" id="IPR005259">
    <property type="entry name" value="PriA"/>
</dbReference>
<evidence type="ECO:0000259" key="13">
    <source>
        <dbReference type="PROSITE" id="PS51192"/>
    </source>
</evidence>
<dbReference type="HAMAP" id="MF_00983">
    <property type="entry name" value="PriA"/>
    <property type="match status" value="1"/>
</dbReference>
<keyword evidence="10 12" id="KW-0413">Isomerase</keyword>
<dbReference type="InterPro" id="IPR041222">
    <property type="entry name" value="PriA_3primeBD"/>
</dbReference>
<keyword evidence="3 12" id="KW-0479">Metal-binding</keyword>
<dbReference type="InterPro" id="IPR027417">
    <property type="entry name" value="P-loop_NTPase"/>
</dbReference>
<dbReference type="InterPro" id="IPR041236">
    <property type="entry name" value="PriA_C"/>
</dbReference>
<dbReference type="EMBL" id="FONL01000020">
    <property type="protein sequence ID" value="SFE79443.1"/>
    <property type="molecule type" value="Genomic_DNA"/>
</dbReference>
<feature type="binding site" evidence="12">
    <location>
        <position position="487"/>
    </location>
    <ligand>
        <name>Zn(2+)</name>
        <dbReference type="ChEBI" id="CHEBI:29105"/>
        <label>2</label>
    </ligand>
</feature>
<keyword evidence="2 12" id="KW-0235">DNA replication</keyword>
<keyword evidence="9 12" id="KW-0238">DNA-binding</keyword>
<dbReference type="Pfam" id="PF00270">
    <property type="entry name" value="DEAD"/>
    <property type="match status" value="1"/>
</dbReference>
<dbReference type="FunFam" id="3.40.50.300:FF:000489">
    <property type="entry name" value="Primosome assembly protein PriA"/>
    <property type="match status" value="1"/>
</dbReference>
<evidence type="ECO:0000313" key="15">
    <source>
        <dbReference type="EMBL" id="SFE79443.1"/>
    </source>
</evidence>
<evidence type="ECO:0000256" key="5">
    <source>
        <dbReference type="ARBA" id="ARBA00022801"/>
    </source>
</evidence>
<keyword evidence="5 12" id="KW-0378">Hydrolase</keyword>
<dbReference type="PANTHER" id="PTHR30580:SF0">
    <property type="entry name" value="PRIMOSOMAL PROTEIN N"/>
    <property type="match status" value="1"/>
</dbReference>
<feature type="binding site" evidence="12">
    <location>
        <position position="515"/>
    </location>
    <ligand>
        <name>Zn(2+)</name>
        <dbReference type="ChEBI" id="CHEBI:29105"/>
        <label>1</label>
    </ligand>
</feature>
<dbReference type="NCBIfam" id="TIGR00595">
    <property type="entry name" value="priA"/>
    <property type="match status" value="1"/>
</dbReference>
<accession>A0A1I2DGU7</accession>
<keyword evidence="6 12" id="KW-0347">Helicase</keyword>
<name>A0A1I2DGU7_9FIRM</name>
<evidence type="ECO:0000256" key="10">
    <source>
        <dbReference type="ARBA" id="ARBA00023235"/>
    </source>
</evidence>
<dbReference type="STRING" id="1123323.SAMN05216245_12010"/>
<proteinExistence type="inferred from homology"/>
<dbReference type="PROSITE" id="PS51194">
    <property type="entry name" value="HELICASE_CTER"/>
    <property type="match status" value="1"/>
</dbReference>
<feature type="binding site" evidence="12">
    <location>
        <position position="484"/>
    </location>
    <ligand>
        <name>Zn(2+)</name>
        <dbReference type="ChEBI" id="CHEBI:29105"/>
        <label>2</label>
    </ligand>
</feature>
<dbReference type="InterPro" id="IPR001650">
    <property type="entry name" value="Helicase_C-like"/>
</dbReference>
<dbReference type="Proteomes" id="UP000198896">
    <property type="component" value="Unassembled WGS sequence"/>
</dbReference>
<dbReference type="Pfam" id="PF18074">
    <property type="entry name" value="PriA_C"/>
    <property type="match status" value="1"/>
</dbReference>
<evidence type="ECO:0000259" key="14">
    <source>
        <dbReference type="PROSITE" id="PS51194"/>
    </source>
</evidence>
<evidence type="ECO:0000313" key="16">
    <source>
        <dbReference type="Proteomes" id="UP000198896"/>
    </source>
</evidence>
<gene>
    <name evidence="12" type="primary">priA</name>
    <name evidence="15" type="ORF">SAMN05216245_12010</name>
</gene>
<protein>
    <recommendedName>
        <fullName evidence="12">Replication restart protein PriA</fullName>
    </recommendedName>
    <alternativeName>
        <fullName evidence="12">ATP-dependent DNA helicase PriA</fullName>
        <ecNumber evidence="12">5.6.2.4</ecNumber>
    </alternativeName>
    <alternativeName>
        <fullName evidence="12">DNA 3'-5' helicase PriA</fullName>
    </alternativeName>
</protein>
<comment type="cofactor">
    <cofactor evidence="12">
        <name>Zn(2+)</name>
        <dbReference type="ChEBI" id="CHEBI:29105"/>
    </cofactor>
    <text evidence="12">Binds 2 zinc ions per subunit.</text>
</comment>
<reference evidence="15 16" key="1">
    <citation type="submission" date="2016-10" db="EMBL/GenBank/DDBJ databases">
        <authorList>
            <person name="de Groot N.N."/>
        </authorList>
    </citation>
    <scope>NUCLEOTIDE SEQUENCE [LARGE SCALE GENOMIC DNA]</scope>
    <source>
        <strain evidence="15 16">DSM 9236</strain>
    </source>
</reference>
<keyword evidence="8 12" id="KW-0067">ATP-binding</keyword>
<evidence type="ECO:0000256" key="12">
    <source>
        <dbReference type="HAMAP-Rule" id="MF_00983"/>
    </source>
</evidence>
<comment type="subunit">
    <text evidence="12">Component of the replication restart primosome.</text>
</comment>
<dbReference type="AlphaFoldDB" id="A0A1I2DGU7"/>
<keyword evidence="7 12" id="KW-0862">Zinc</keyword>
<dbReference type="Gene3D" id="3.40.1440.60">
    <property type="entry name" value="PriA, 3(prime) DNA-binding domain"/>
    <property type="match status" value="1"/>
</dbReference>
<keyword evidence="1 12" id="KW-0639">Primosome</keyword>
<evidence type="ECO:0000256" key="9">
    <source>
        <dbReference type="ARBA" id="ARBA00023125"/>
    </source>
</evidence>
<evidence type="ECO:0000256" key="4">
    <source>
        <dbReference type="ARBA" id="ARBA00022741"/>
    </source>
</evidence>
<dbReference type="GO" id="GO:0006270">
    <property type="term" value="P:DNA replication initiation"/>
    <property type="evidence" value="ECO:0007669"/>
    <property type="project" value="TreeGrafter"/>
</dbReference>
<evidence type="ECO:0000256" key="8">
    <source>
        <dbReference type="ARBA" id="ARBA00022840"/>
    </source>
</evidence>
<dbReference type="SMART" id="SM00487">
    <property type="entry name" value="DEXDc"/>
    <property type="match status" value="1"/>
</dbReference>
<evidence type="ECO:0000256" key="2">
    <source>
        <dbReference type="ARBA" id="ARBA00022705"/>
    </source>
</evidence>
<comment type="similarity">
    <text evidence="12">Belongs to the helicase family. PriA subfamily.</text>
</comment>
<dbReference type="InterPro" id="IPR014001">
    <property type="entry name" value="Helicase_ATP-bd"/>
</dbReference>
<evidence type="ECO:0000256" key="11">
    <source>
        <dbReference type="ARBA" id="ARBA00048988"/>
    </source>
</evidence>
<evidence type="ECO:0000256" key="1">
    <source>
        <dbReference type="ARBA" id="ARBA00022515"/>
    </source>
</evidence>
<feature type="binding site" evidence="12">
    <location>
        <position position="518"/>
    </location>
    <ligand>
        <name>Zn(2+)</name>
        <dbReference type="ChEBI" id="CHEBI:29105"/>
        <label>1</label>
    </ligand>
</feature>
<keyword evidence="16" id="KW-1185">Reference proteome</keyword>
<comment type="function">
    <text evidence="12">Initiates the restart of stalled replication forks, which reloads the replicative helicase on sites other than the origin of replication. Recognizes and binds to abandoned replication forks and remodels them to uncover a helicase loading site. Promotes assembly of the primosome at these replication forks.</text>
</comment>
<dbReference type="GO" id="GO:0008270">
    <property type="term" value="F:zinc ion binding"/>
    <property type="evidence" value="ECO:0007669"/>
    <property type="project" value="UniProtKB-UniRule"/>
</dbReference>
<evidence type="ECO:0000256" key="6">
    <source>
        <dbReference type="ARBA" id="ARBA00022806"/>
    </source>
</evidence>
<dbReference type="InterPro" id="IPR040498">
    <property type="entry name" value="PriA_CRR"/>
</dbReference>
<keyword evidence="4 12" id="KW-0547">Nucleotide-binding</keyword>
<dbReference type="InterPro" id="IPR011545">
    <property type="entry name" value="DEAD/DEAH_box_helicase_dom"/>
</dbReference>
<dbReference type="Pfam" id="PF00271">
    <property type="entry name" value="Helicase_C"/>
    <property type="match status" value="1"/>
</dbReference>
<dbReference type="Gene3D" id="3.40.50.300">
    <property type="entry name" value="P-loop containing nucleotide triphosphate hydrolases"/>
    <property type="match status" value="2"/>
</dbReference>
<sequence>MKYVLVAINLPVKNLFRQFIYRLPENLLQVGEGWRVIVPFGSQKVEGFVVQAFSREEAAEVLQKDNPDFSFAGVKEVSAALGTRPWFNDEMLQTAKWLAKYYLCSLAEAMRLFIPGKTSIRRKPVYQGGKLIAYDVEERLKARTVLAYNITEAGRAALQAGNPRAKVQMRALELLQQAAEPVDGKEAEAQHISAAVLRALAEKGWALRTEKRLLRNSYDRQAEWKETLQLTSEQEQAVLKIRASLDHFASSCPQEFLLQGITGSGKTEVYLRAADYALRQGRQVLVLVPEIALTTQIVQRFQAWFHNEVAVVHSKLSQNERGDVWYKMRTGEANVLIGVRSAVFAPFKNLGLVIIDEEQENSYKQEERPAYHAREVARCRCNNNSAVLLLGSATPSLETYYRAVSGSIGHLQLTFRPGNSVLPAVDVVDMREELAQKNFSVISRKLRREIVAAVHAGQQAVVLLNRRGYSTFVMCRDCGETLTCPHCAVSLVYHADEQVMRCHYCGNTYPIPRTCPDCGSRRIKFFGSGTQKAEQEISQMPGVRVLRMDQDSTATKLAHEEIIGRFVKKEANVLLGTQMVAKGHDIPDVTLVGILAADSALNLPDFRASERGFSLLIQAAGRAGRGDKPGRVVLQTYDPENEVINFAKKQDYETFAKRELAQRKVLLYPPYGQIIKLTVIDKNEKKAWELGDEVALFLRNRCEMEKWGRTEIMGPFPSGVAKVRDLYRINIVVKSMDMEKVKNCLSGSRFRTVKNIYFDVDPITAI</sequence>